<organism evidence="2 3">
    <name type="scientific">Hymenolepis diminuta</name>
    <name type="common">Rat tapeworm</name>
    <dbReference type="NCBI Taxonomy" id="6216"/>
    <lineage>
        <taxon>Eukaryota</taxon>
        <taxon>Metazoa</taxon>
        <taxon>Spiralia</taxon>
        <taxon>Lophotrochozoa</taxon>
        <taxon>Platyhelminthes</taxon>
        <taxon>Cestoda</taxon>
        <taxon>Eucestoda</taxon>
        <taxon>Cyclophyllidea</taxon>
        <taxon>Hymenolepididae</taxon>
        <taxon>Hymenolepis</taxon>
    </lineage>
</organism>
<reference evidence="2 3" key="1">
    <citation type="submission" date="2019-07" db="EMBL/GenBank/DDBJ databases">
        <authorList>
            <person name="Jastrzebski P J."/>
            <person name="Paukszto L."/>
            <person name="Jastrzebski P J."/>
        </authorList>
    </citation>
    <scope>NUCLEOTIDE SEQUENCE [LARGE SCALE GENOMIC DNA]</scope>
    <source>
        <strain evidence="2 3">WMS-il1</strain>
    </source>
</reference>
<evidence type="ECO:0000256" key="1">
    <source>
        <dbReference type="SAM" id="MobiDB-lite"/>
    </source>
</evidence>
<protein>
    <submittedName>
        <fullName evidence="2">Uncharacterized protein</fullName>
    </submittedName>
</protein>
<dbReference type="Proteomes" id="UP000321570">
    <property type="component" value="Unassembled WGS sequence"/>
</dbReference>
<dbReference type="EMBL" id="CABIJS010000144">
    <property type="protein sequence ID" value="VUZ44573.1"/>
    <property type="molecule type" value="Genomic_DNA"/>
</dbReference>
<feature type="region of interest" description="Disordered" evidence="1">
    <location>
        <begin position="68"/>
        <end position="97"/>
    </location>
</feature>
<keyword evidence="3" id="KW-1185">Reference proteome</keyword>
<name>A0A564YDA1_HYMDI</name>
<accession>A0A564YDA1</accession>
<proteinExistence type="predicted"/>
<dbReference type="AlphaFoldDB" id="A0A564YDA1"/>
<evidence type="ECO:0000313" key="2">
    <source>
        <dbReference type="EMBL" id="VUZ44573.1"/>
    </source>
</evidence>
<gene>
    <name evidence="2" type="ORF">WMSIL1_LOCUS4948</name>
</gene>
<evidence type="ECO:0000313" key="3">
    <source>
        <dbReference type="Proteomes" id="UP000321570"/>
    </source>
</evidence>
<sequence>MCSAIGENFCCICQSNITPPVGIPDSCSHKFCFDFPVECSVSPPPENEQEYRTGLFMVDESVSDFFDSGDADSEDADDEDSDSEDAYNYDIESDDSDDDALREISGIKCALKEMLSNMLEFSKSRIPFIRYLIENHVILDSNLRGLFSRLFDYRRLLTSDLDLFDEILGDLEEIVDACDWLYGKIEDLIKQRGIMQDVVLCRRFQRLNRNLSGYKYLFVILTKIRNLL</sequence>